<accession>A0A564ZBU6</accession>
<reference evidence="2 3" key="1">
    <citation type="submission" date="2019-07" db="EMBL/GenBank/DDBJ databases">
        <authorList>
            <person name="Jastrzebski P J."/>
            <person name="Paukszto L."/>
            <person name="Jastrzebski P J."/>
        </authorList>
    </citation>
    <scope>NUCLEOTIDE SEQUENCE [LARGE SCALE GENOMIC DNA]</scope>
    <source>
        <strain evidence="2 3">WMS-il1</strain>
    </source>
</reference>
<feature type="region of interest" description="Disordered" evidence="1">
    <location>
        <begin position="185"/>
        <end position="215"/>
    </location>
</feature>
<dbReference type="AlphaFoldDB" id="A0A564ZBU6"/>
<evidence type="ECO:0000256" key="1">
    <source>
        <dbReference type="SAM" id="MobiDB-lite"/>
    </source>
</evidence>
<name>A0A564ZBU6_HYMDI</name>
<proteinExistence type="predicted"/>
<dbReference type="EMBL" id="CABIJS010000708">
    <property type="protein sequence ID" value="VUZ56842.1"/>
    <property type="molecule type" value="Genomic_DNA"/>
</dbReference>
<feature type="compositionally biased region" description="Polar residues" evidence="1">
    <location>
        <begin position="26"/>
        <end position="37"/>
    </location>
</feature>
<feature type="region of interest" description="Disordered" evidence="1">
    <location>
        <begin position="91"/>
        <end position="110"/>
    </location>
</feature>
<gene>
    <name evidence="2" type="ORF">WMSIL1_LOCUS14360</name>
</gene>
<organism evidence="2 3">
    <name type="scientific">Hymenolepis diminuta</name>
    <name type="common">Rat tapeworm</name>
    <dbReference type="NCBI Taxonomy" id="6216"/>
    <lineage>
        <taxon>Eukaryota</taxon>
        <taxon>Metazoa</taxon>
        <taxon>Spiralia</taxon>
        <taxon>Lophotrochozoa</taxon>
        <taxon>Platyhelminthes</taxon>
        <taxon>Cestoda</taxon>
        <taxon>Eucestoda</taxon>
        <taxon>Cyclophyllidea</taxon>
        <taxon>Hymenolepididae</taxon>
        <taxon>Hymenolepis</taxon>
    </lineage>
</organism>
<evidence type="ECO:0000313" key="3">
    <source>
        <dbReference type="Proteomes" id="UP000321570"/>
    </source>
</evidence>
<feature type="non-terminal residue" evidence="2">
    <location>
        <position position="1"/>
    </location>
</feature>
<dbReference type="Proteomes" id="UP000321570">
    <property type="component" value="Unassembled WGS sequence"/>
</dbReference>
<keyword evidence="3" id="KW-1185">Reference proteome</keyword>
<feature type="region of interest" description="Disordered" evidence="1">
    <location>
        <begin position="1"/>
        <end position="62"/>
    </location>
</feature>
<evidence type="ECO:0000313" key="2">
    <source>
        <dbReference type="EMBL" id="VUZ56842.1"/>
    </source>
</evidence>
<feature type="compositionally biased region" description="Polar residues" evidence="1">
    <location>
        <begin position="101"/>
        <end position="110"/>
    </location>
</feature>
<protein>
    <submittedName>
        <fullName evidence="2">Uncharacterized protein</fullName>
    </submittedName>
</protein>
<sequence length="215" mass="23374">IGNPGPSPGTRQDSITGVNEELPNPSKLSRPSLTPSLYQPRIHNKALNETSSHGTSDGGSKKCSVELLPILQQSSPRSIYETVNEIASLSDSLPPNPFTPDIQSPPITDSIAPYSSISVGSLRTQKMQQSLKQSNYDLESPWWGDSSQENPETSEIIKRRHYSYASSSASSTLCPHLSKSKIPMGNSPLTCLDQRTPCPPLRENQKINPLPPDIA</sequence>